<evidence type="ECO:0000313" key="1">
    <source>
        <dbReference type="EMBL" id="KAJ1123152.1"/>
    </source>
</evidence>
<keyword evidence="2" id="KW-1185">Reference proteome</keyword>
<dbReference type="AlphaFoldDB" id="A0AAV7P7D3"/>
<comment type="caution">
    <text evidence="1">The sequence shown here is derived from an EMBL/GenBank/DDBJ whole genome shotgun (WGS) entry which is preliminary data.</text>
</comment>
<protein>
    <submittedName>
        <fullName evidence="1">Uncharacterized protein</fullName>
    </submittedName>
</protein>
<organism evidence="1 2">
    <name type="scientific">Pleurodeles waltl</name>
    <name type="common">Iberian ribbed newt</name>
    <dbReference type="NCBI Taxonomy" id="8319"/>
    <lineage>
        <taxon>Eukaryota</taxon>
        <taxon>Metazoa</taxon>
        <taxon>Chordata</taxon>
        <taxon>Craniata</taxon>
        <taxon>Vertebrata</taxon>
        <taxon>Euteleostomi</taxon>
        <taxon>Amphibia</taxon>
        <taxon>Batrachia</taxon>
        <taxon>Caudata</taxon>
        <taxon>Salamandroidea</taxon>
        <taxon>Salamandridae</taxon>
        <taxon>Pleurodelinae</taxon>
        <taxon>Pleurodeles</taxon>
    </lineage>
</organism>
<accession>A0AAV7P7D3</accession>
<dbReference type="Proteomes" id="UP001066276">
    <property type="component" value="Chromosome 7"/>
</dbReference>
<dbReference type="EMBL" id="JANPWB010000011">
    <property type="protein sequence ID" value="KAJ1123152.1"/>
    <property type="molecule type" value="Genomic_DNA"/>
</dbReference>
<reference evidence="1" key="1">
    <citation type="journal article" date="2022" name="bioRxiv">
        <title>Sequencing and chromosome-scale assembly of the giantPleurodeles waltlgenome.</title>
        <authorList>
            <person name="Brown T."/>
            <person name="Elewa A."/>
            <person name="Iarovenko S."/>
            <person name="Subramanian E."/>
            <person name="Araus A.J."/>
            <person name="Petzold A."/>
            <person name="Susuki M."/>
            <person name="Suzuki K.-i.T."/>
            <person name="Hayashi T."/>
            <person name="Toyoda A."/>
            <person name="Oliveira C."/>
            <person name="Osipova E."/>
            <person name="Leigh N.D."/>
            <person name="Simon A."/>
            <person name="Yun M.H."/>
        </authorList>
    </citation>
    <scope>NUCLEOTIDE SEQUENCE</scope>
    <source>
        <strain evidence="1">20211129_DDA</strain>
        <tissue evidence="1">Liver</tissue>
    </source>
</reference>
<name>A0AAV7P7D3_PLEWA</name>
<gene>
    <name evidence="1" type="ORF">NDU88_001625</name>
</gene>
<evidence type="ECO:0000313" key="2">
    <source>
        <dbReference type="Proteomes" id="UP001066276"/>
    </source>
</evidence>
<sequence length="96" mass="10505">MTDDLVQKALQMLQEFGRMDLVHESALEHFLRARKVASHVLVALRACFPPHQARSTRPQKKGVAQASVVWLGDPGGEKKVGLRAAGWMTSLEEAGG</sequence>
<proteinExistence type="predicted"/>